<accession>A0A1W6Z1Z4</accession>
<organism evidence="1 2">
    <name type="scientific">Bordetella genomosp. 9</name>
    <dbReference type="NCBI Taxonomy" id="1416803"/>
    <lineage>
        <taxon>Bacteria</taxon>
        <taxon>Pseudomonadati</taxon>
        <taxon>Pseudomonadota</taxon>
        <taxon>Betaproteobacteria</taxon>
        <taxon>Burkholderiales</taxon>
        <taxon>Alcaligenaceae</taxon>
        <taxon>Bordetella</taxon>
    </lineage>
</organism>
<protein>
    <submittedName>
        <fullName evidence="1">Uncharacterized protein</fullName>
    </submittedName>
</protein>
<dbReference type="AlphaFoldDB" id="A0A1W6Z1Z4"/>
<evidence type="ECO:0000313" key="2">
    <source>
        <dbReference type="Proteomes" id="UP000194139"/>
    </source>
</evidence>
<keyword evidence="2" id="KW-1185">Reference proteome</keyword>
<gene>
    <name evidence="1" type="ORF">CAL13_11910</name>
</gene>
<proteinExistence type="predicted"/>
<dbReference type="Proteomes" id="UP000194139">
    <property type="component" value="Chromosome"/>
</dbReference>
<reference evidence="1 2" key="1">
    <citation type="submission" date="2017-05" db="EMBL/GenBank/DDBJ databases">
        <title>Complete and WGS of Bordetella genogroups.</title>
        <authorList>
            <person name="Spilker T."/>
            <person name="LiPuma J."/>
        </authorList>
    </citation>
    <scope>NUCLEOTIDE SEQUENCE [LARGE SCALE GENOMIC DNA]</scope>
    <source>
        <strain evidence="1 2">AU17164</strain>
    </source>
</reference>
<dbReference type="RefSeq" id="WP_086072515.1">
    <property type="nucleotide sequence ID" value="NZ_CP021109.1"/>
</dbReference>
<dbReference type="EMBL" id="CP021109">
    <property type="protein sequence ID" value="ARP86833.1"/>
    <property type="molecule type" value="Genomic_DNA"/>
</dbReference>
<evidence type="ECO:0000313" key="1">
    <source>
        <dbReference type="EMBL" id="ARP86833.1"/>
    </source>
</evidence>
<name>A0A1W6Z1Z4_9BORD</name>
<sequence>MKPTLAATFAASFKENQLTVHSLSIAPASHYPGGVMHGGAPARAGSAAADPRCEWAAWQGRQPVQRNGSGESWHAKWWNDFHHLRKAIDLSWQIARGDTHPQRKAEALCRMVASMKRLSGHLDEWNRRYPGDRTPYLASLQGCTKDATASATEDASRSPREHEWWRTLQSMRQDMHTVWGNVMDAAGDCVADALAAMKECGKPMDAAPLGPEDLDRTLRALDMLVRQSDRLAGHMAAWRAMNPGDCAPFLPGVRA</sequence>